<dbReference type="Pfam" id="PF00005">
    <property type="entry name" value="ABC_tran"/>
    <property type="match status" value="1"/>
</dbReference>
<keyword evidence="7" id="KW-1185">Reference proteome</keyword>
<evidence type="ECO:0000313" key="7">
    <source>
        <dbReference type="Proteomes" id="UP000638313"/>
    </source>
</evidence>
<dbReference type="GO" id="GO:0005886">
    <property type="term" value="C:plasma membrane"/>
    <property type="evidence" value="ECO:0007669"/>
    <property type="project" value="TreeGrafter"/>
</dbReference>
<dbReference type="InterPro" id="IPR017871">
    <property type="entry name" value="ABC_transporter-like_CS"/>
</dbReference>
<protein>
    <submittedName>
        <fullName evidence="6">ABC transporter ATP-binding protein</fullName>
    </submittedName>
</protein>
<dbReference type="SMART" id="SM00382">
    <property type="entry name" value="AAA"/>
    <property type="match status" value="1"/>
</dbReference>
<dbReference type="AlphaFoldDB" id="A0A919AX44"/>
<sequence length="223" mass="23495">MTASVTPVLSSRSLYRFFRAGEEETCALQGVGLDVGAGETVAVTGPSGSGKTTLLNCLAGLDEPDGGAVTVAGERLSHRPERERGRIRAQHIGIVFQSGNLLEHLTVRDNVALVQSLVPARPRVPPQVLLERTGIAHRAGALPRQLSGGEAARAGLAVALANTPGVLLADEPTGEVDGETERRLLALLRERAEEGTAVVVVTHSRAVAAVADRVLRLRDGRWT</sequence>
<dbReference type="PANTHER" id="PTHR24220">
    <property type="entry name" value="IMPORT ATP-BINDING PROTEIN"/>
    <property type="match status" value="1"/>
</dbReference>
<dbReference type="PROSITE" id="PS50893">
    <property type="entry name" value="ABC_TRANSPORTER_2"/>
    <property type="match status" value="1"/>
</dbReference>
<dbReference type="InterPro" id="IPR017911">
    <property type="entry name" value="MacB-like_ATP-bd"/>
</dbReference>
<evidence type="ECO:0000313" key="6">
    <source>
        <dbReference type="EMBL" id="GHF27768.1"/>
    </source>
</evidence>
<dbReference type="EMBL" id="BNBD01000001">
    <property type="protein sequence ID" value="GHF27768.1"/>
    <property type="molecule type" value="Genomic_DNA"/>
</dbReference>
<dbReference type="InterPro" id="IPR027417">
    <property type="entry name" value="P-loop_NTPase"/>
</dbReference>
<reference evidence="6" key="2">
    <citation type="submission" date="2020-09" db="EMBL/GenBank/DDBJ databases">
        <authorList>
            <person name="Sun Q."/>
            <person name="Ohkuma M."/>
        </authorList>
    </citation>
    <scope>NUCLEOTIDE SEQUENCE</scope>
    <source>
        <strain evidence="6">JCM 4059</strain>
    </source>
</reference>
<dbReference type="Proteomes" id="UP000638313">
    <property type="component" value="Unassembled WGS sequence"/>
</dbReference>
<keyword evidence="2" id="KW-0813">Transport</keyword>
<evidence type="ECO:0000256" key="3">
    <source>
        <dbReference type="ARBA" id="ARBA00022741"/>
    </source>
</evidence>
<evidence type="ECO:0000256" key="1">
    <source>
        <dbReference type="ARBA" id="ARBA00005417"/>
    </source>
</evidence>
<dbReference type="RefSeq" id="WP_190127753.1">
    <property type="nucleotide sequence ID" value="NZ_BNBD01000001.1"/>
</dbReference>
<comment type="similarity">
    <text evidence="1">Belongs to the ABC transporter superfamily.</text>
</comment>
<dbReference type="Gene3D" id="3.40.50.300">
    <property type="entry name" value="P-loop containing nucleotide triphosphate hydrolases"/>
    <property type="match status" value="1"/>
</dbReference>
<feature type="domain" description="ABC transporter" evidence="5">
    <location>
        <begin position="9"/>
        <end position="223"/>
    </location>
</feature>
<dbReference type="InterPro" id="IPR003439">
    <property type="entry name" value="ABC_transporter-like_ATP-bd"/>
</dbReference>
<dbReference type="GO" id="GO:0022857">
    <property type="term" value="F:transmembrane transporter activity"/>
    <property type="evidence" value="ECO:0007669"/>
    <property type="project" value="TreeGrafter"/>
</dbReference>
<evidence type="ECO:0000256" key="2">
    <source>
        <dbReference type="ARBA" id="ARBA00022448"/>
    </source>
</evidence>
<dbReference type="PROSITE" id="PS00211">
    <property type="entry name" value="ABC_TRANSPORTER_1"/>
    <property type="match status" value="1"/>
</dbReference>
<proteinExistence type="inferred from homology"/>
<evidence type="ECO:0000256" key="4">
    <source>
        <dbReference type="ARBA" id="ARBA00022840"/>
    </source>
</evidence>
<dbReference type="PANTHER" id="PTHR24220:SF689">
    <property type="entry name" value="LIPOPROTEIN-RELEASING SYSTEM ATP-BINDING PROTEIN LOLD"/>
    <property type="match status" value="1"/>
</dbReference>
<gene>
    <name evidence="6" type="ORF">GCM10010218_06000</name>
</gene>
<dbReference type="InterPro" id="IPR015854">
    <property type="entry name" value="ABC_transpr_LolD-like"/>
</dbReference>
<keyword evidence="3" id="KW-0547">Nucleotide-binding</keyword>
<keyword evidence="4 6" id="KW-0067">ATP-binding</keyword>
<dbReference type="InterPro" id="IPR003593">
    <property type="entry name" value="AAA+_ATPase"/>
</dbReference>
<reference evidence="6" key="1">
    <citation type="journal article" date="2014" name="Int. J. Syst. Evol. Microbiol.">
        <title>Complete genome sequence of Corynebacterium casei LMG S-19264T (=DSM 44701T), isolated from a smear-ripened cheese.</title>
        <authorList>
            <consortium name="US DOE Joint Genome Institute (JGI-PGF)"/>
            <person name="Walter F."/>
            <person name="Albersmeier A."/>
            <person name="Kalinowski J."/>
            <person name="Ruckert C."/>
        </authorList>
    </citation>
    <scope>NUCLEOTIDE SEQUENCE</scope>
    <source>
        <strain evidence="6">JCM 4059</strain>
    </source>
</reference>
<evidence type="ECO:0000259" key="5">
    <source>
        <dbReference type="PROSITE" id="PS50893"/>
    </source>
</evidence>
<accession>A0A919AX44</accession>
<dbReference type="GO" id="GO:0016887">
    <property type="term" value="F:ATP hydrolysis activity"/>
    <property type="evidence" value="ECO:0007669"/>
    <property type="project" value="InterPro"/>
</dbReference>
<dbReference type="GO" id="GO:0005524">
    <property type="term" value="F:ATP binding"/>
    <property type="evidence" value="ECO:0007669"/>
    <property type="project" value="UniProtKB-KW"/>
</dbReference>
<dbReference type="SUPFAM" id="SSF52540">
    <property type="entry name" value="P-loop containing nucleoside triphosphate hydrolases"/>
    <property type="match status" value="1"/>
</dbReference>
<dbReference type="CDD" id="cd03255">
    <property type="entry name" value="ABC_MJ0796_LolCDE_FtsE"/>
    <property type="match status" value="1"/>
</dbReference>
<organism evidence="6 7">
    <name type="scientific">Streptomyces mashuensis</name>
    <dbReference type="NCBI Taxonomy" id="33904"/>
    <lineage>
        <taxon>Bacteria</taxon>
        <taxon>Bacillati</taxon>
        <taxon>Actinomycetota</taxon>
        <taxon>Actinomycetes</taxon>
        <taxon>Kitasatosporales</taxon>
        <taxon>Streptomycetaceae</taxon>
        <taxon>Streptomyces</taxon>
    </lineage>
</organism>
<comment type="caution">
    <text evidence="6">The sequence shown here is derived from an EMBL/GenBank/DDBJ whole genome shotgun (WGS) entry which is preliminary data.</text>
</comment>
<name>A0A919AX44_9ACTN</name>